<dbReference type="InterPro" id="IPR028081">
    <property type="entry name" value="Leu-bd"/>
</dbReference>
<dbReference type="CDD" id="cd06347">
    <property type="entry name" value="PBP1_ABC_LivK_ligand_binding-like"/>
    <property type="match status" value="1"/>
</dbReference>
<keyword evidence="2" id="KW-0813">Transport</keyword>
<keyword evidence="4" id="KW-0029">Amino-acid transport</keyword>
<dbReference type="AlphaFoldDB" id="A0A098QW70"/>
<dbReference type="InterPro" id="IPR000709">
    <property type="entry name" value="Leu_Ile_Val-bd"/>
</dbReference>
<evidence type="ECO:0000313" key="6">
    <source>
        <dbReference type="EMBL" id="KGE71653.1"/>
    </source>
</evidence>
<evidence type="ECO:0000256" key="2">
    <source>
        <dbReference type="ARBA" id="ARBA00022448"/>
    </source>
</evidence>
<evidence type="ECO:0000256" key="1">
    <source>
        <dbReference type="ARBA" id="ARBA00010062"/>
    </source>
</evidence>
<keyword evidence="3" id="KW-0732">Signal</keyword>
<dbReference type="STRING" id="1480694.DC28_10320"/>
<sequence length="399" mass="42555">MKRVLSGVLLLILVLGILVTLGCSQEKEVKIGFVGPMTGDYANYGELMSQAVTIAVEEWNANGGIGGVPVALVIEDSEGKADKANAAIEKLASVDRIFGLVGAVFSSSSLAIAPRANQEKIVMISPSSTHADLTGLGEYIFRDVASDALQAQVFAHYVYKELGLRRIAILFTKNDYSQGLAEGFQSTFESLGGQIVAMESGQQGDKDFKTQLTTIKNENPDGLFLPNYVAEIAQMLEQAAQLGIEAQILSADGFSNPEIFDLAGDYVDGVIYSGPEIESEGGSAGTGTEAFTAKYTEKYGVGPDSFSLNSYDGANIIFAAIQKAYEAASDADKESLNLNRDLIRQTVANTQGYRGVSGEITFDAIGDVVKNQGILTVRDGAYSQLGVYRVENDNLLKVD</sequence>
<organism evidence="6 7">
    <name type="scientific">Spirochaeta lutea</name>
    <dbReference type="NCBI Taxonomy" id="1480694"/>
    <lineage>
        <taxon>Bacteria</taxon>
        <taxon>Pseudomonadati</taxon>
        <taxon>Spirochaetota</taxon>
        <taxon>Spirochaetia</taxon>
        <taxon>Spirochaetales</taxon>
        <taxon>Spirochaetaceae</taxon>
        <taxon>Spirochaeta</taxon>
    </lineage>
</organism>
<dbReference type="RefSeq" id="WP_037548382.1">
    <property type="nucleotide sequence ID" value="NZ_JNUP01000065.1"/>
</dbReference>
<evidence type="ECO:0000313" key="7">
    <source>
        <dbReference type="Proteomes" id="UP000029692"/>
    </source>
</evidence>
<dbReference type="GO" id="GO:0006865">
    <property type="term" value="P:amino acid transport"/>
    <property type="evidence" value="ECO:0007669"/>
    <property type="project" value="UniProtKB-KW"/>
</dbReference>
<evidence type="ECO:0000256" key="3">
    <source>
        <dbReference type="ARBA" id="ARBA00022729"/>
    </source>
</evidence>
<proteinExistence type="inferred from homology"/>
<feature type="domain" description="Leucine-binding protein" evidence="5">
    <location>
        <begin position="28"/>
        <end position="364"/>
    </location>
</feature>
<accession>A0A098QW70</accession>
<dbReference type="SUPFAM" id="SSF53822">
    <property type="entry name" value="Periplasmic binding protein-like I"/>
    <property type="match status" value="1"/>
</dbReference>
<dbReference type="EMBL" id="JNUP01000065">
    <property type="protein sequence ID" value="KGE71653.1"/>
    <property type="molecule type" value="Genomic_DNA"/>
</dbReference>
<comment type="caution">
    <text evidence="6">The sequence shown here is derived from an EMBL/GenBank/DDBJ whole genome shotgun (WGS) entry which is preliminary data.</text>
</comment>
<dbReference type="InterPro" id="IPR028082">
    <property type="entry name" value="Peripla_BP_I"/>
</dbReference>
<dbReference type="PANTHER" id="PTHR30483">
    <property type="entry name" value="LEUCINE-SPECIFIC-BINDING PROTEIN"/>
    <property type="match status" value="1"/>
</dbReference>
<dbReference type="Proteomes" id="UP000029692">
    <property type="component" value="Unassembled WGS sequence"/>
</dbReference>
<name>A0A098QW70_9SPIO</name>
<keyword evidence="7" id="KW-1185">Reference proteome</keyword>
<dbReference type="eggNOG" id="COG0683">
    <property type="taxonomic scope" value="Bacteria"/>
</dbReference>
<protein>
    <recommendedName>
        <fullName evidence="5">Leucine-binding protein domain-containing protein</fullName>
    </recommendedName>
</protein>
<evidence type="ECO:0000256" key="4">
    <source>
        <dbReference type="ARBA" id="ARBA00022970"/>
    </source>
</evidence>
<reference evidence="6 7" key="1">
    <citation type="submission" date="2014-05" db="EMBL/GenBank/DDBJ databases">
        <title>De novo Genome Sequence of Spirocheata sp.</title>
        <authorList>
            <person name="Shivani Y."/>
            <person name="Subhash Y."/>
            <person name="Tushar L."/>
            <person name="Sasikala C."/>
            <person name="Ramana C.V."/>
        </authorList>
    </citation>
    <scope>NUCLEOTIDE SEQUENCE [LARGE SCALE GENOMIC DNA]</scope>
    <source>
        <strain evidence="6 7">JC230</strain>
    </source>
</reference>
<dbReference type="InterPro" id="IPR051010">
    <property type="entry name" value="BCAA_transport"/>
</dbReference>
<dbReference type="PANTHER" id="PTHR30483:SF6">
    <property type="entry name" value="PERIPLASMIC BINDING PROTEIN OF ABC TRANSPORTER FOR NATURAL AMINO ACIDS"/>
    <property type="match status" value="1"/>
</dbReference>
<dbReference type="Gene3D" id="3.40.50.2300">
    <property type="match status" value="2"/>
</dbReference>
<dbReference type="PRINTS" id="PR00337">
    <property type="entry name" value="LEUILEVALBP"/>
</dbReference>
<gene>
    <name evidence="6" type="ORF">DC28_10320</name>
</gene>
<dbReference type="PROSITE" id="PS51257">
    <property type="entry name" value="PROKAR_LIPOPROTEIN"/>
    <property type="match status" value="1"/>
</dbReference>
<dbReference type="Pfam" id="PF13458">
    <property type="entry name" value="Peripla_BP_6"/>
    <property type="match status" value="1"/>
</dbReference>
<comment type="similarity">
    <text evidence="1">Belongs to the leucine-binding protein family.</text>
</comment>
<evidence type="ECO:0000259" key="5">
    <source>
        <dbReference type="Pfam" id="PF13458"/>
    </source>
</evidence>
<dbReference type="OrthoDB" id="369860at2"/>